<dbReference type="eggNOG" id="COG0402">
    <property type="taxonomic scope" value="Bacteria"/>
</dbReference>
<dbReference type="Proteomes" id="UP000183315">
    <property type="component" value="Unassembled WGS sequence"/>
</dbReference>
<dbReference type="PANTHER" id="PTHR32027:SF9">
    <property type="entry name" value="BLL3847 PROTEIN"/>
    <property type="match status" value="1"/>
</dbReference>
<dbReference type="Gene3D" id="3.20.20.140">
    <property type="entry name" value="Metal-dependent hydrolases"/>
    <property type="match status" value="1"/>
</dbReference>
<evidence type="ECO:0000313" key="3">
    <source>
        <dbReference type="Proteomes" id="UP000183315"/>
    </source>
</evidence>
<dbReference type="InterPro" id="IPR013108">
    <property type="entry name" value="Amidohydro_3"/>
</dbReference>
<dbReference type="Gene3D" id="2.30.40.10">
    <property type="entry name" value="Urease, subunit C, domain 1"/>
    <property type="match status" value="1"/>
</dbReference>
<name>A0A1H7AFF7_9MICO</name>
<dbReference type="EMBL" id="FNZI01000005">
    <property type="protein sequence ID" value="SEJ59725.1"/>
    <property type="molecule type" value="Genomic_DNA"/>
</dbReference>
<organism evidence="2 3">
    <name type="scientific">Demequina mangrovi</name>
    <dbReference type="NCBI Taxonomy" id="1043493"/>
    <lineage>
        <taxon>Bacteria</taxon>
        <taxon>Bacillati</taxon>
        <taxon>Actinomycetota</taxon>
        <taxon>Actinomycetes</taxon>
        <taxon>Micrococcales</taxon>
        <taxon>Demequinaceae</taxon>
        <taxon>Demequina</taxon>
    </lineage>
</organism>
<protein>
    <submittedName>
        <fullName evidence="2">Cytosine deaminase</fullName>
    </submittedName>
</protein>
<proteinExistence type="predicted"/>
<dbReference type="SUPFAM" id="SSF51556">
    <property type="entry name" value="Metallo-dependent hydrolases"/>
    <property type="match status" value="1"/>
</dbReference>
<dbReference type="PANTHER" id="PTHR32027">
    <property type="entry name" value="CYTOSINE DEAMINASE"/>
    <property type="match status" value="1"/>
</dbReference>
<gene>
    <name evidence="2" type="ORF">SAMN05421637_2369</name>
</gene>
<sequence>MSPVPVSVLRHASLPDGSLVDVLLEDGVVADVVDAGTGRAAEAVDLEGRLLLPAGADAHAHLDKAYTWDAIQPPFGDLVGAIDAFHSFQENLTEEDIHGRARRAALRLLANGTTAIRSHVNLLPGDSPFRGVDALVRLRAELRDVLDLQLVALPPVGMDDALVEESLARGLDLVGGAPHLAEDPIDEVRRMVAIAERRGTGIDLHTDESLDGPVTIGEFARLVEGWEPGRLRTAGHCVRLGTLPSEELAPLIDAVVQARLGVVSLPITNLYLQGWDQPVGTPRGLTALAPLLEAGALVSAGADNVRDPFNPLGRSDACETAMLLVTAGHLDLETAWHLVSNGGRAVMGLPRAAAEPGAAADFVAMPAANVGEAIAEAPADRIVLHRGRVVARTAVQQQIHVPVPTEGSLHA</sequence>
<reference evidence="3" key="1">
    <citation type="submission" date="2016-10" db="EMBL/GenBank/DDBJ databases">
        <authorList>
            <person name="Varghese N."/>
        </authorList>
    </citation>
    <scope>NUCLEOTIDE SEQUENCE [LARGE SCALE GENOMIC DNA]</scope>
    <source>
        <strain evidence="3">DSM 24868</strain>
    </source>
</reference>
<accession>A0A1H7AFF7</accession>
<dbReference type="InterPro" id="IPR011059">
    <property type="entry name" value="Metal-dep_hydrolase_composite"/>
</dbReference>
<dbReference type="RefSeq" id="WP_042214638.1">
    <property type="nucleotide sequence ID" value="NZ_BBLU01000007.1"/>
</dbReference>
<feature type="domain" description="Amidohydrolase 3" evidence="1">
    <location>
        <begin position="91"/>
        <end position="390"/>
    </location>
</feature>
<dbReference type="GO" id="GO:0016814">
    <property type="term" value="F:hydrolase activity, acting on carbon-nitrogen (but not peptide) bonds, in cyclic amidines"/>
    <property type="evidence" value="ECO:0007669"/>
    <property type="project" value="TreeGrafter"/>
</dbReference>
<dbReference type="InterPro" id="IPR032466">
    <property type="entry name" value="Metal_Hydrolase"/>
</dbReference>
<evidence type="ECO:0000259" key="1">
    <source>
        <dbReference type="Pfam" id="PF07969"/>
    </source>
</evidence>
<dbReference type="STRING" id="1043493.SAMN05421637_2369"/>
<dbReference type="InterPro" id="IPR052349">
    <property type="entry name" value="Metallo-hydrolase_Enzymes"/>
</dbReference>
<evidence type="ECO:0000313" key="2">
    <source>
        <dbReference type="EMBL" id="SEJ59725.1"/>
    </source>
</evidence>
<dbReference type="SUPFAM" id="SSF51338">
    <property type="entry name" value="Composite domain of metallo-dependent hydrolases"/>
    <property type="match status" value="1"/>
</dbReference>
<dbReference type="Pfam" id="PF07969">
    <property type="entry name" value="Amidohydro_3"/>
    <property type="match status" value="1"/>
</dbReference>
<keyword evidence="3" id="KW-1185">Reference proteome</keyword>
<dbReference type="AlphaFoldDB" id="A0A1H7AFF7"/>